<organism evidence="1">
    <name type="scientific">Phallusia mammillata</name>
    <dbReference type="NCBI Taxonomy" id="59560"/>
    <lineage>
        <taxon>Eukaryota</taxon>
        <taxon>Metazoa</taxon>
        <taxon>Chordata</taxon>
        <taxon>Tunicata</taxon>
        <taxon>Ascidiacea</taxon>
        <taxon>Phlebobranchia</taxon>
        <taxon>Ascidiidae</taxon>
        <taxon>Phallusia</taxon>
    </lineage>
</organism>
<protein>
    <submittedName>
        <fullName evidence="1">Oxidoreductase NAD-binding domain-containing protein 1-like</fullName>
    </submittedName>
</protein>
<proteinExistence type="evidence at transcript level"/>
<sequence>MQTGRMKLLRASQRSVLLLKQRTNERRKPESAFVSLKISLELIISLF</sequence>
<gene>
    <name evidence="1" type="primary">Oxnad1-001</name>
</gene>
<name>A0A6F9DNK0_9ASCI</name>
<evidence type="ECO:0000313" key="1">
    <source>
        <dbReference type="EMBL" id="CAB3264610.1"/>
    </source>
</evidence>
<dbReference type="EMBL" id="LR788748">
    <property type="protein sequence ID" value="CAB3264610.1"/>
    <property type="molecule type" value="mRNA"/>
</dbReference>
<reference evidence="1" key="1">
    <citation type="submission" date="2020-04" db="EMBL/GenBank/DDBJ databases">
        <authorList>
            <person name="Neveu A P."/>
        </authorList>
    </citation>
    <scope>NUCLEOTIDE SEQUENCE</scope>
    <source>
        <tissue evidence="1">Whole embryo</tissue>
    </source>
</reference>
<accession>A0A6F9DNK0</accession>
<dbReference type="AlphaFoldDB" id="A0A6F9DNK0"/>